<organism evidence="1 2">
    <name type="scientific">Marininema halotolerans</name>
    <dbReference type="NCBI Taxonomy" id="1155944"/>
    <lineage>
        <taxon>Bacteria</taxon>
        <taxon>Bacillati</taxon>
        <taxon>Bacillota</taxon>
        <taxon>Bacilli</taxon>
        <taxon>Bacillales</taxon>
        <taxon>Thermoactinomycetaceae</taxon>
        <taxon>Marininema</taxon>
    </lineage>
</organism>
<evidence type="ECO:0000313" key="2">
    <source>
        <dbReference type="Proteomes" id="UP000198660"/>
    </source>
</evidence>
<gene>
    <name evidence="1" type="ORF">SAMN05444972_101387</name>
</gene>
<sequence>MGYSHLTTYERGQLATLHELGWSTRAIENLSHGLSEA</sequence>
<dbReference type="EMBL" id="FPAA01000001">
    <property type="protein sequence ID" value="SFS35701.1"/>
    <property type="molecule type" value="Genomic_DNA"/>
</dbReference>
<dbReference type="AlphaFoldDB" id="A0A1I6P6A5"/>
<keyword evidence="2" id="KW-1185">Reference proteome</keyword>
<proteinExistence type="predicted"/>
<accession>A0A1I6P6A5</accession>
<protein>
    <submittedName>
        <fullName evidence="1">Transposase, IS30 family</fullName>
    </submittedName>
</protein>
<reference evidence="2" key="1">
    <citation type="submission" date="2016-10" db="EMBL/GenBank/DDBJ databases">
        <authorList>
            <person name="Varghese N."/>
            <person name="Submissions S."/>
        </authorList>
    </citation>
    <scope>NUCLEOTIDE SEQUENCE [LARGE SCALE GENOMIC DNA]</scope>
    <source>
        <strain evidence="2">DSM 45789</strain>
    </source>
</reference>
<name>A0A1I6P6A5_9BACL</name>
<evidence type="ECO:0000313" key="1">
    <source>
        <dbReference type="EMBL" id="SFS35701.1"/>
    </source>
</evidence>
<dbReference type="Proteomes" id="UP000198660">
    <property type="component" value="Unassembled WGS sequence"/>
</dbReference>
<dbReference type="Gene3D" id="1.10.10.60">
    <property type="entry name" value="Homeodomain-like"/>
    <property type="match status" value="1"/>
</dbReference>